<dbReference type="SUPFAM" id="SSF54909">
    <property type="entry name" value="Dimeric alpha+beta barrel"/>
    <property type="match status" value="1"/>
</dbReference>
<accession>A0A7D8Z4Q5</accession>
<evidence type="ECO:0000313" key="1">
    <source>
        <dbReference type="EMBL" id="TXT15900.1"/>
    </source>
</evidence>
<dbReference type="EMBL" id="QKWK01000001">
    <property type="protein sequence ID" value="TXT15900.1"/>
    <property type="molecule type" value="Genomic_DNA"/>
</dbReference>
<dbReference type="Gene3D" id="3.30.70.1060">
    <property type="entry name" value="Dimeric alpha+beta barrel"/>
    <property type="match status" value="1"/>
</dbReference>
<evidence type="ECO:0000313" key="2">
    <source>
        <dbReference type="Proteomes" id="UP000473826"/>
    </source>
</evidence>
<dbReference type="Proteomes" id="UP000473826">
    <property type="component" value="Unassembled WGS sequence"/>
</dbReference>
<comment type="caution">
    <text evidence="1">The sequence shown here is derived from an EMBL/GenBank/DDBJ whole genome shotgun (WGS) entry which is preliminary data.</text>
</comment>
<dbReference type="OrthoDB" id="5519740at2759"/>
<keyword evidence="2" id="KW-1185">Reference proteome</keyword>
<dbReference type="AlphaFoldDB" id="A0A7D8Z4Q5"/>
<sequence>MVNADTETHAGTARPADYDQVKDLNGSVLLYRLDTIEEAWERVKADVYWTGDVWDKNAVVVRECIGVPADATLKMIK</sequence>
<name>A0A7D8Z4Q5_VANHU</name>
<proteinExistence type="predicted"/>
<organism evidence="1 2">
    <name type="scientific">Vanrija humicola</name>
    <name type="common">Yeast</name>
    <name type="synonym">Cryptococcus humicola</name>
    <dbReference type="NCBI Taxonomy" id="5417"/>
    <lineage>
        <taxon>Eukaryota</taxon>
        <taxon>Fungi</taxon>
        <taxon>Dikarya</taxon>
        <taxon>Basidiomycota</taxon>
        <taxon>Agaricomycotina</taxon>
        <taxon>Tremellomycetes</taxon>
        <taxon>Trichosporonales</taxon>
        <taxon>Trichosporonaceae</taxon>
        <taxon>Vanrija</taxon>
    </lineage>
</organism>
<reference evidence="1 2" key="1">
    <citation type="journal article" date="2019" name="PLoS Genet.">
        <title>Convergent evolution of linked mating-type loci in basidiomycete fungi.</title>
        <authorList>
            <person name="Sun S."/>
            <person name="Coelho M.A."/>
            <person name="Heitman J."/>
            <person name="Nowrousian M."/>
        </authorList>
    </citation>
    <scope>NUCLEOTIDE SEQUENCE [LARGE SCALE GENOMIC DNA]</scope>
    <source>
        <strain evidence="1 2">CBS 4282</strain>
    </source>
</reference>
<evidence type="ECO:0008006" key="3">
    <source>
        <dbReference type="Google" id="ProtNLM"/>
    </source>
</evidence>
<dbReference type="InterPro" id="IPR011008">
    <property type="entry name" value="Dimeric_a/b-barrel"/>
</dbReference>
<protein>
    <recommendedName>
        <fullName evidence="3">YCII-related domain-containing protein</fullName>
    </recommendedName>
</protein>
<gene>
    <name evidence="1" type="ORF">VHUM_00403</name>
</gene>